<accession>A0A182WMY2</accession>
<name>A0A182WMY2_9DIPT</name>
<dbReference type="AlphaFoldDB" id="A0A182WMY2"/>
<dbReference type="Proteomes" id="UP000075920">
    <property type="component" value="Unassembled WGS sequence"/>
</dbReference>
<dbReference type="VEuPathDB" id="VectorBase:AMIN014089"/>
<protein>
    <submittedName>
        <fullName evidence="1">Uncharacterized protein</fullName>
    </submittedName>
</protein>
<organism evidence="1 2">
    <name type="scientific">Anopheles minimus</name>
    <dbReference type="NCBI Taxonomy" id="112268"/>
    <lineage>
        <taxon>Eukaryota</taxon>
        <taxon>Metazoa</taxon>
        <taxon>Ecdysozoa</taxon>
        <taxon>Arthropoda</taxon>
        <taxon>Hexapoda</taxon>
        <taxon>Insecta</taxon>
        <taxon>Pterygota</taxon>
        <taxon>Neoptera</taxon>
        <taxon>Endopterygota</taxon>
        <taxon>Diptera</taxon>
        <taxon>Nematocera</taxon>
        <taxon>Culicoidea</taxon>
        <taxon>Culicidae</taxon>
        <taxon>Anophelinae</taxon>
        <taxon>Anopheles</taxon>
    </lineage>
</organism>
<reference evidence="1" key="2">
    <citation type="submission" date="2020-05" db="UniProtKB">
        <authorList>
            <consortium name="EnsemblMetazoa"/>
        </authorList>
    </citation>
    <scope>IDENTIFICATION</scope>
    <source>
        <strain evidence="1">MINIMUS1</strain>
    </source>
</reference>
<keyword evidence="2" id="KW-1185">Reference proteome</keyword>
<evidence type="ECO:0000313" key="1">
    <source>
        <dbReference type="EnsemblMetazoa" id="AMIN014089-PA"/>
    </source>
</evidence>
<reference evidence="2" key="1">
    <citation type="submission" date="2013-03" db="EMBL/GenBank/DDBJ databases">
        <title>The Genome Sequence of Anopheles minimus MINIMUS1.</title>
        <authorList>
            <consortium name="The Broad Institute Genomics Platform"/>
            <person name="Neafsey D.E."/>
            <person name="Walton C."/>
            <person name="Walker B."/>
            <person name="Young S.K."/>
            <person name="Zeng Q."/>
            <person name="Gargeya S."/>
            <person name="Fitzgerald M."/>
            <person name="Haas B."/>
            <person name="Abouelleil A."/>
            <person name="Allen A.W."/>
            <person name="Alvarado L."/>
            <person name="Arachchi H.M."/>
            <person name="Berlin A.M."/>
            <person name="Chapman S.B."/>
            <person name="Gainer-Dewar J."/>
            <person name="Goldberg J."/>
            <person name="Griggs A."/>
            <person name="Gujja S."/>
            <person name="Hansen M."/>
            <person name="Howarth C."/>
            <person name="Imamovic A."/>
            <person name="Ireland A."/>
            <person name="Larimer J."/>
            <person name="McCowan C."/>
            <person name="Murphy C."/>
            <person name="Pearson M."/>
            <person name="Poon T.W."/>
            <person name="Priest M."/>
            <person name="Roberts A."/>
            <person name="Saif S."/>
            <person name="Shea T."/>
            <person name="Sisk P."/>
            <person name="Sykes S."/>
            <person name="Wortman J."/>
            <person name="Nusbaum C."/>
            <person name="Birren B."/>
        </authorList>
    </citation>
    <scope>NUCLEOTIDE SEQUENCE [LARGE SCALE GENOMIC DNA]</scope>
    <source>
        <strain evidence="2">MINIMUS1</strain>
    </source>
</reference>
<sequence>MLEKAAKTMLKNCEAVKLFMFCRPSAAGVMLMRQMRMTVGACQSRGSCSTLEWYVCV</sequence>
<dbReference type="EnsemblMetazoa" id="AMIN014089-RA">
    <property type="protein sequence ID" value="AMIN014089-PA"/>
    <property type="gene ID" value="AMIN014089"/>
</dbReference>
<evidence type="ECO:0000313" key="2">
    <source>
        <dbReference type="Proteomes" id="UP000075920"/>
    </source>
</evidence>
<proteinExistence type="predicted"/>